<dbReference type="PANTHER" id="PTHR24171">
    <property type="entry name" value="ANKYRIN REPEAT DOMAIN-CONTAINING PROTEIN 39-RELATED"/>
    <property type="match status" value="1"/>
</dbReference>
<dbReference type="SUPFAM" id="SSF48403">
    <property type="entry name" value="Ankyrin repeat"/>
    <property type="match status" value="1"/>
</dbReference>
<sequence>MRWVLVEHGANVNGKDVYQKTPLYDAASKEIAQYLFQQGADPTVKNGSGETPLEHAKNSMNLSGKNNYDALRFLEDVP</sequence>
<organism evidence="3">
    <name type="scientific">Leptospira weilii str. 2006001855</name>
    <dbReference type="NCBI Taxonomy" id="996804"/>
    <lineage>
        <taxon>Bacteria</taxon>
        <taxon>Pseudomonadati</taxon>
        <taxon>Spirochaetota</taxon>
        <taxon>Spirochaetia</taxon>
        <taxon>Leptospirales</taxon>
        <taxon>Leptospiraceae</taxon>
        <taxon>Leptospira</taxon>
    </lineage>
</organism>
<gene>
    <name evidence="3" type="ORF">LEP1GSC038_3467</name>
</gene>
<dbReference type="Pfam" id="PF13857">
    <property type="entry name" value="Ank_5"/>
    <property type="match status" value="1"/>
</dbReference>
<dbReference type="AlphaFoldDB" id="M6FRG5"/>
<keyword evidence="1" id="KW-0677">Repeat</keyword>
<dbReference type="InterPro" id="IPR002110">
    <property type="entry name" value="Ankyrin_rpt"/>
</dbReference>
<dbReference type="Proteomes" id="UP000012101">
    <property type="component" value="Unassembled WGS sequence"/>
</dbReference>
<comment type="caution">
    <text evidence="3">The sequence shown here is derived from an EMBL/GenBank/DDBJ whole genome shotgun (WGS) entry which is preliminary data.</text>
</comment>
<keyword evidence="2" id="KW-0040">ANK repeat</keyword>
<name>M6FRG5_9LEPT</name>
<dbReference type="Gene3D" id="1.25.40.20">
    <property type="entry name" value="Ankyrin repeat-containing domain"/>
    <property type="match status" value="1"/>
</dbReference>
<accession>M6FRG5</accession>
<evidence type="ECO:0000256" key="2">
    <source>
        <dbReference type="ARBA" id="ARBA00023043"/>
    </source>
</evidence>
<proteinExistence type="predicted"/>
<evidence type="ECO:0000256" key="1">
    <source>
        <dbReference type="ARBA" id="ARBA00022737"/>
    </source>
</evidence>
<reference evidence="3" key="1">
    <citation type="submission" date="2013-01" db="EMBL/GenBank/DDBJ databases">
        <authorList>
            <person name="Harkins D.M."/>
            <person name="Durkin A.S."/>
            <person name="Brinkac L.M."/>
            <person name="Haft D.H."/>
            <person name="Selengut J.D."/>
            <person name="Sanka R."/>
            <person name="DePew J."/>
            <person name="Purushe J."/>
            <person name="Hospenthal D.R."/>
            <person name="Murray C.K."/>
            <person name="Pimentel G."/>
            <person name="Wasfy M."/>
            <person name="Vinetz J.M."/>
            <person name="Sutton G.G."/>
            <person name="Nierman W.C."/>
            <person name="Fouts D.E."/>
        </authorList>
    </citation>
    <scope>NUCLEOTIDE SEQUENCE [LARGE SCALE GENOMIC DNA]</scope>
    <source>
        <strain evidence="3">2006001855</strain>
    </source>
</reference>
<evidence type="ECO:0000313" key="3">
    <source>
        <dbReference type="EMBL" id="EMM73752.1"/>
    </source>
</evidence>
<protein>
    <submittedName>
        <fullName evidence="3">Ankyrin repeat domain protein</fullName>
    </submittedName>
</protein>
<dbReference type="InterPro" id="IPR036770">
    <property type="entry name" value="Ankyrin_rpt-contain_sf"/>
</dbReference>
<dbReference type="EMBL" id="AFJM02000027">
    <property type="protein sequence ID" value="EMM73752.1"/>
    <property type="molecule type" value="Genomic_DNA"/>
</dbReference>